<evidence type="ECO:0000256" key="4">
    <source>
        <dbReference type="SAM" id="Phobius"/>
    </source>
</evidence>
<dbReference type="Pfam" id="PF04707">
    <property type="entry name" value="PRELI"/>
    <property type="match status" value="1"/>
</dbReference>
<sequence>MRRREEESSLLGYEHAFQRAADALRVAAQQKEVYVSDPQKIKLYALFKQATEGDCAKPQPSAFQPVERAKWNGWQALQGMDMIVAKRRYVLQVIELMPSFKMPTEPVATEPSVDQPQRTAPGGSSRPQPAPRRRREPRGPRVAPVPATQQRKIQAPTASYAWIVGQLGLLTLCAGVLAVAIGHGALPLCDRVAVEYFDMENCQPLKAFAPLMWFSGGYLLVFALRSKMFSWRLLSGEFIWLSVSAPVRRLRRLRRRRAAPREDSERIRTKKMLQELGIHLVTEPEGNQDRWATPRVELTLPSDPDGLSFGHATLELPFTLEQTANVYYRKFKEPLPDPANHLLVALETEEEKVLEQWDAVYRRRILRFRNATPYLIKRFVNSEFIEYVEYSLLDKRNRVFYVYIKNRSFDSIGAIEDYSIYHATDGKPEWTTLTQSARVHITSSSVGFFRSQIESFISTFYAKQAPIARQYHLQRLAEEFGSPEST</sequence>
<evidence type="ECO:0000256" key="1">
    <source>
        <dbReference type="ARBA" id="ARBA00005567"/>
    </source>
</evidence>
<reference evidence="7" key="1">
    <citation type="submission" date="2019-03" db="EMBL/GenBank/DDBJ databases">
        <title>Long read genome sequence of the mycoparasitic Pythium oligandrum ATCC 38472 isolated from sugarbeet rhizosphere.</title>
        <authorList>
            <person name="Gaulin E."/>
        </authorList>
    </citation>
    <scope>NUCLEOTIDE SEQUENCE</scope>
    <source>
        <strain evidence="7">ATCC 38472_TT</strain>
    </source>
</reference>
<dbReference type="PRINTS" id="PR00689">
    <property type="entry name" value="ACOABINDINGP"/>
</dbReference>
<dbReference type="Proteomes" id="UP000794436">
    <property type="component" value="Unassembled WGS sequence"/>
</dbReference>
<dbReference type="Pfam" id="PF00887">
    <property type="entry name" value="ACBP"/>
    <property type="match status" value="1"/>
</dbReference>
<keyword evidence="8" id="KW-1185">Reference proteome</keyword>
<feature type="domain" description="PRELI/MSF1" evidence="5">
    <location>
        <begin position="307"/>
        <end position="484"/>
    </location>
</feature>
<keyword evidence="4" id="KW-0812">Transmembrane</keyword>
<keyword evidence="2" id="KW-0446">Lipid-binding</keyword>
<dbReference type="InterPro" id="IPR035984">
    <property type="entry name" value="Acyl-CoA-binding_sf"/>
</dbReference>
<dbReference type="InterPro" id="IPR006797">
    <property type="entry name" value="PRELI/MSF1_dom"/>
</dbReference>
<feature type="transmembrane region" description="Helical" evidence="4">
    <location>
        <begin position="205"/>
        <end position="224"/>
    </location>
</feature>
<dbReference type="PROSITE" id="PS50904">
    <property type="entry name" value="PRELI_MSF1"/>
    <property type="match status" value="1"/>
</dbReference>
<comment type="caution">
    <text evidence="7">The sequence shown here is derived from an EMBL/GenBank/DDBJ whole genome shotgun (WGS) entry which is preliminary data.</text>
</comment>
<evidence type="ECO:0008006" key="9">
    <source>
        <dbReference type="Google" id="ProtNLM"/>
    </source>
</evidence>
<keyword evidence="4" id="KW-1133">Transmembrane helix</keyword>
<dbReference type="GO" id="GO:0006631">
    <property type="term" value="P:fatty acid metabolic process"/>
    <property type="evidence" value="ECO:0007669"/>
    <property type="project" value="TreeGrafter"/>
</dbReference>
<evidence type="ECO:0000259" key="5">
    <source>
        <dbReference type="PROSITE" id="PS50904"/>
    </source>
</evidence>
<evidence type="ECO:0000313" key="8">
    <source>
        <dbReference type="Proteomes" id="UP000794436"/>
    </source>
</evidence>
<proteinExistence type="inferred from homology"/>
<feature type="region of interest" description="Disordered" evidence="3">
    <location>
        <begin position="105"/>
        <end position="148"/>
    </location>
</feature>
<feature type="transmembrane region" description="Helical" evidence="4">
    <location>
        <begin position="160"/>
        <end position="185"/>
    </location>
</feature>
<keyword evidence="4" id="KW-0472">Membrane</keyword>
<evidence type="ECO:0000259" key="6">
    <source>
        <dbReference type="PROSITE" id="PS51228"/>
    </source>
</evidence>
<dbReference type="InterPro" id="IPR000582">
    <property type="entry name" value="Acyl-CoA-binding_protein"/>
</dbReference>
<comment type="similarity">
    <text evidence="1">Belongs to the ACBP family.</text>
</comment>
<accession>A0A8K1CH76</accession>
<dbReference type="EMBL" id="SPLM01000073">
    <property type="protein sequence ID" value="TMW62660.1"/>
    <property type="molecule type" value="Genomic_DNA"/>
</dbReference>
<evidence type="ECO:0000256" key="3">
    <source>
        <dbReference type="SAM" id="MobiDB-lite"/>
    </source>
</evidence>
<dbReference type="PANTHER" id="PTHR23310:SF62">
    <property type="entry name" value="ACYL-COA BINDING PROTEIN 1, ISOFORM A"/>
    <property type="match status" value="1"/>
</dbReference>
<protein>
    <recommendedName>
        <fullName evidence="9">ACB domain-containing protein</fullName>
    </recommendedName>
</protein>
<dbReference type="InterPro" id="IPR014352">
    <property type="entry name" value="FERM/acyl-CoA-bd_prot_sf"/>
</dbReference>
<dbReference type="PROSITE" id="PS51228">
    <property type="entry name" value="ACB_2"/>
    <property type="match status" value="1"/>
</dbReference>
<dbReference type="AlphaFoldDB" id="A0A8K1CH76"/>
<organism evidence="7 8">
    <name type="scientific">Pythium oligandrum</name>
    <name type="common">Mycoparasitic fungus</name>
    <dbReference type="NCBI Taxonomy" id="41045"/>
    <lineage>
        <taxon>Eukaryota</taxon>
        <taxon>Sar</taxon>
        <taxon>Stramenopiles</taxon>
        <taxon>Oomycota</taxon>
        <taxon>Peronosporomycetes</taxon>
        <taxon>Pythiales</taxon>
        <taxon>Pythiaceae</taxon>
        <taxon>Pythium</taxon>
    </lineage>
</organism>
<dbReference type="GO" id="GO:0000062">
    <property type="term" value="F:fatty-acyl-CoA binding"/>
    <property type="evidence" value="ECO:0007669"/>
    <property type="project" value="InterPro"/>
</dbReference>
<gene>
    <name evidence="7" type="ORF">Poli38472_005278</name>
</gene>
<evidence type="ECO:0000256" key="2">
    <source>
        <dbReference type="ARBA" id="ARBA00023121"/>
    </source>
</evidence>
<evidence type="ECO:0000313" key="7">
    <source>
        <dbReference type="EMBL" id="TMW62660.1"/>
    </source>
</evidence>
<dbReference type="Gene3D" id="1.20.80.10">
    <property type="match status" value="1"/>
</dbReference>
<feature type="domain" description="ACB" evidence="6">
    <location>
        <begin position="13"/>
        <end position="102"/>
    </location>
</feature>
<dbReference type="OrthoDB" id="10039049at2759"/>
<dbReference type="PANTHER" id="PTHR23310">
    <property type="entry name" value="ACYL-COA-BINDING PROTEIN, ACBP"/>
    <property type="match status" value="1"/>
</dbReference>
<dbReference type="SUPFAM" id="SSF47027">
    <property type="entry name" value="Acyl-CoA binding protein"/>
    <property type="match status" value="1"/>
</dbReference>
<name>A0A8K1CH76_PYTOL</name>